<comment type="caution">
    <text evidence="1">The sequence shown here is derived from an EMBL/GenBank/DDBJ whole genome shotgun (WGS) entry which is preliminary data.</text>
</comment>
<sequence>MYNAARFRVVLIRRLFLRQAIKEGTMRTAMIFLAASTATLLLSLGTAQAQQTKKGKPCSNLQAQCAVKVGGSCDPQTNRWRYSEGQAMRFNDCIATGTRQQ</sequence>
<name>A0A1F6F390_9BACT</name>
<reference evidence="1 2" key="1">
    <citation type="journal article" date="2016" name="Nat. Commun.">
        <title>Thousands of microbial genomes shed light on interconnected biogeochemical processes in an aquifer system.</title>
        <authorList>
            <person name="Anantharaman K."/>
            <person name="Brown C.T."/>
            <person name="Hug L.A."/>
            <person name="Sharon I."/>
            <person name="Castelle C.J."/>
            <person name="Probst A.J."/>
            <person name="Thomas B.C."/>
            <person name="Singh A."/>
            <person name="Wilkins M.J."/>
            <person name="Karaoz U."/>
            <person name="Brodie E.L."/>
            <person name="Williams K.H."/>
            <person name="Hubbard S.S."/>
            <person name="Banfield J.F."/>
        </authorList>
    </citation>
    <scope>NUCLEOTIDE SEQUENCE [LARGE SCALE GENOMIC DNA]</scope>
</reference>
<dbReference type="AlphaFoldDB" id="A0A1F6F390"/>
<dbReference type="EMBL" id="MFLZ01000010">
    <property type="protein sequence ID" value="OGG80303.1"/>
    <property type="molecule type" value="Genomic_DNA"/>
</dbReference>
<proteinExistence type="predicted"/>
<accession>A0A1F6F390</accession>
<gene>
    <name evidence="1" type="ORF">A3A39_03475</name>
</gene>
<protein>
    <submittedName>
        <fullName evidence="1">Uncharacterized protein</fullName>
    </submittedName>
</protein>
<organism evidence="1 2">
    <name type="scientific">Candidatus Kaiserbacteria bacterium RIFCSPLOWO2_01_FULL_54_13</name>
    <dbReference type="NCBI Taxonomy" id="1798512"/>
    <lineage>
        <taxon>Bacteria</taxon>
        <taxon>Candidatus Kaiseribacteriota</taxon>
    </lineage>
</organism>
<evidence type="ECO:0000313" key="1">
    <source>
        <dbReference type="EMBL" id="OGG80303.1"/>
    </source>
</evidence>
<dbReference type="Proteomes" id="UP000177372">
    <property type="component" value="Unassembled WGS sequence"/>
</dbReference>
<dbReference type="STRING" id="1798512.A3A39_03475"/>
<evidence type="ECO:0000313" key="2">
    <source>
        <dbReference type="Proteomes" id="UP000177372"/>
    </source>
</evidence>